<sequence length="133" mass="15230">MRYKQEQKPYISKQKRDKPSPAPRPASPDSYYQGIHPYTSRTYSPVTYSPVTYADIGPPNRDYEYVGMPLTPPPLPQNYELDEDDDSGPTTAEIIANQSQDYIDEKLAEYQATIYQLQGKSQFIRLVLLKSFG</sequence>
<feature type="region of interest" description="Disordered" evidence="1">
    <location>
        <begin position="68"/>
        <end position="91"/>
    </location>
</feature>
<protein>
    <submittedName>
        <fullName evidence="2">Uncharacterized protein</fullName>
    </submittedName>
</protein>
<dbReference type="EMBL" id="JAACXV010012423">
    <property type="protein sequence ID" value="KAF7274651.1"/>
    <property type="molecule type" value="Genomic_DNA"/>
</dbReference>
<evidence type="ECO:0000256" key="1">
    <source>
        <dbReference type="SAM" id="MobiDB-lite"/>
    </source>
</evidence>
<keyword evidence="3" id="KW-1185">Reference proteome</keyword>
<accession>A0A834MAP6</accession>
<proteinExistence type="predicted"/>
<name>A0A834MAP6_RHYFE</name>
<dbReference type="Proteomes" id="UP000625711">
    <property type="component" value="Unassembled WGS sequence"/>
</dbReference>
<comment type="caution">
    <text evidence="2">The sequence shown here is derived from an EMBL/GenBank/DDBJ whole genome shotgun (WGS) entry which is preliminary data.</text>
</comment>
<dbReference type="OrthoDB" id="6426610at2759"/>
<evidence type="ECO:0000313" key="3">
    <source>
        <dbReference type="Proteomes" id="UP000625711"/>
    </source>
</evidence>
<gene>
    <name evidence="2" type="ORF">GWI33_012696</name>
</gene>
<reference evidence="2" key="1">
    <citation type="submission" date="2020-08" db="EMBL/GenBank/DDBJ databases">
        <title>Genome sequencing and assembly of the red palm weevil Rhynchophorus ferrugineus.</title>
        <authorList>
            <person name="Dias G.B."/>
            <person name="Bergman C.M."/>
            <person name="Manee M."/>
        </authorList>
    </citation>
    <scope>NUCLEOTIDE SEQUENCE</scope>
    <source>
        <strain evidence="2">AA-2017</strain>
        <tissue evidence="2">Whole larva</tissue>
    </source>
</reference>
<feature type="region of interest" description="Disordered" evidence="1">
    <location>
        <begin position="1"/>
        <end position="41"/>
    </location>
</feature>
<evidence type="ECO:0000313" key="2">
    <source>
        <dbReference type="EMBL" id="KAF7274651.1"/>
    </source>
</evidence>
<dbReference type="AlphaFoldDB" id="A0A834MAP6"/>
<organism evidence="2 3">
    <name type="scientific">Rhynchophorus ferrugineus</name>
    <name type="common">Red palm weevil</name>
    <name type="synonym">Curculio ferrugineus</name>
    <dbReference type="NCBI Taxonomy" id="354439"/>
    <lineage>
        <taxon>Eukaryota</taxon>
        <taxon>Metazoa</taxon>
        <taxon>Ecdysozoa</taxon>
        <taxon>Arthropoda</taxon>
        <taxon>Hexapoda</taxon>
        <taxon>Insecta</taxon>
        <taxon>Pterygota</taxon>
        <taxon>Neoptera</taxon>
        <taxon>Endopterygota</taxon>
        <taxon>Coleoptera</taxon>
        <taxon>Polyphaga</taxon>
        <taxon>Cucujiformia</taxon>
        <taxon>Curculionidae</taxon>
        <taxon>Dryophthorinae</taxon>
        <taxon>Rhynchophorus</taxon>
    </lineage>
</organism>